<comment type="caution">
    <text evidence="2">The sequence shown here is derived from an EMBL/GenBank/DDBJ whole genome shotgun (WGS) entry which is preliminary data.</text>
</comment>
<keyword evidence="1" id="KW-0812">Transmembrane</keyword>
<reference evidence="2 3" key="1">
    <citation type="submission" date="2017-02" db="EMBL/GenBank/DDBJ databases">
        <title>Draft genome sequence of Moraxella lincolnii CCUG 9405T type strain.</title>
        <authorList>
            <person name="Salva-Serra F."/>
            <person name="Engstrom-Jakobsson H."/>
            <person name="Thorell K."/>
            <person name="Jaen-Luchoro D."/>
            <person name="Gonzales-Siles L."/>
            <person name="Karlsson R."/>
            <person name="Yazdan S."/>
            <person name="Boulund F."/>
            <person name="Johnning A."/>
            <person name="Engstrand L."/>
            <person name="Kristiansson E."/>
            <person name="Moore E."/>
        </authorList>
    </citation>
    <scope>NUCLEOTIDE SEQUENCE [LARGE SCALE GENOMIC DNA]</scope>
    <source>
        <strain evidence="2 3">CCUG 9405</strain>
    </source>
</reference>
<evidence type="ECO:0000313" key="3">
    <source>
        <dbReference type="Proteomes" id="UP000191094"/>
    </source>
</evidence>
<feature type="transmembrane region" description="Helical" evidence="1">
    <location>
        <begin position="36"/>
        <end position="55"/>
    </location>
</feature>
<keyword evidence="1" id="KW-0472">Membrane</keyword>
<dbReference type="EMBL" id="MUYT01000004">
    <property type="protein sequence ID" value="OOS21618.1"/>
    <property type="molecule type" value="Genomic_DNA"/>
</dbReference>
<sequence>MYDKKADFELAFLLWRFYFGFVFSDGKFEFGYIKNCLGYFYVIFGIFSMTIHLHFSSVISH</sequence>
<evidence type="ECO:0000313" key="2">
    <source>
        <dbReference type="EMBL" id="OOS21618.1"/>
    </source>
</evidence>
<name>A0A1T0CGZ3_9GAMM</name>
<keyword evidence="1" id="KW-1133">Transmembrane helix</keyword>
<gene>
    <name evidence="2" type="ORF">B0682_02770</name>
</gene>
<dbReference type="AlphaFoldDB" id="A0A1T0CGZ3"/>
<evidence type="ECO:0000256" key="1">
    <source>
        <dbReference type="SAM" id="Phobius"/>
    </source>
</evidence>
<accession>A0A1T0CGZ3</accession>
<protein>
    <submittedName>
        <fullName evidence="2">Uncharacterized protein</fullName>
    </submittedName>
</protein>
<proteinExistence type="predicted"/>
<dbReference type="Proteomes" id="UP000191094">
    <property type="component" value="Unassembled WGS sequence"/>
</dbReference>
<keyword evidence="3" id="KW-1185">Reference proteome</keyword>
<organism evidence="2 3">
    <name type="scientific">Lwoffella lincolnii</name>
    <dbReference type="NCBI Taxonomy" id="90241"/>
    <lineage>
        <taxon>Bacteria</taxon>
        <taxon>Pseudomonadati</taxon>
        <taxon>Pseudomonadota</taxon>
        <taxon>Gammaproteobacteria</taxon>
        <taxon>Moraxellales</taxon>
        <taxon>Moraxellaceae</taxon>
        <taxon>Lwoffella</taxon>
    </lineage>
</organism>